<dbReference type="Gene3D" id="2.170.130.10">
    <property type="entry name" value="TonB-dependent receptor, plug domain"/>
    <property type="match status" value="1"/>
</dbReference>
<dbReference type="Pfam" id="PF13715">
    <property type="entry name" value="CarbopepD_reg_2"/>
    <property type="match status" value="1"/>
</dbReference>
<comment type="similarity">
    <text evidence="7">Belongs to the TonB-dependent receptor family.</text>
</comment>
<gene>
    <name evidence="10" type="ORF">IZT61_12490</name>
</gene>
<dbReference type="Gene3D" id="2.40.170.20">
    <property type="entry name" value="TonB-dependent receptor, beta-barrel domain"/>
    <property type="match status" value="1"/>
</dbReference>
<dbReference type="Gene3D" id="2.60.40.1120">
    <property type="entry name" value="Carboxypeptidase-like, regulatory domain"/>
    <property type="match status" value="1"/>
</dbReference>
<evidence type="ECO:0000256" key="3">
    <source>
        <dbReference type="ARBA" id="ARBA00022452"/>
    </source>
</evidence>
<name>A0A7U3SNV8_9SPHI</name>
<evidence type="ECO:0000256" key="2">
    <source>
        <dbReference type="ARBA" id="ARBA00022448"/>
    </source>
</evidence>
<evidence type="ECO:0000259" key="9">
    <source>
        <dbReference type="Pfam" id="PF07715"/>
    </source>
</evidence>
<dbReference type="KEGG" id="pex:IZT61_12490"/>
<organism evidence="10 11">
    <name type="scientific">Pedobacter endophyticus</name>
    <dbReference type="NCBI Taxonomy" id="2789740"/>
    <lineage>
        <taxon>Bacteria</taxon>
        <taxon>Pseudomonadati</taxon>
        <taxon>Bacteroidota</taxon>
        <taxon>Sphingobacteriia</taxon>
        <taxon>Sphingobacteriales</taxon>
        <taxon>Sphingobacteriaceae</taxon>
        <taxon>Pedobacter</taxon>
    </lineage>
</organism>
<dbReference type="InterPro" id="IPR036942">
    <property type="entry name" value="Beta-barrel_TonB_sf"/>
</dbReference>
<dbReference type="GO" id="GO:0009279">
    <property type="term" value="C:cell outer membrane"/>
    <property type="evidence" value="ECO:0007669"/>
    <property type="project" value="UniProtKB-SubCell"/>
</dbReference>
<dbReference type="SUPFAM" id="SSF49464">
    <property type="entry name" value="Carboxypeptidase regulatory domain-like"/>
    <property type="match status" value="1"/>
</dbReference>
<keyword evidence="11" id="KW-1185">Reference proteome</keyword>
<feature type="chain" id="PRO_5032607836" evidence="8">
    <location>
        <begin position="23"/>
        <end position="1073"/>
    </location>
</feature>
<evidence type="ECO:0000256" key="7">
    <source>
        <dbReference type="PROSITE-ProRule" id="PRU01360"/>
    </source>
</evidence>
<evidence type="ECO:0000256" key="8">
    <source>
        <dbReference type="SAM" id="SignalP"/>
    </source>
</evidence>
<keyword evidence="8" id="KW-0732">Signal</keyword>
<keyword evidence="2 7" id="KW-0813">Transport</keyword>
<reference evidence="10 11" key="1">
    <citation type="submission" date="2020-11" db="EMBL/GenBank/DDBJ databases">
        <title>Pedobacter endophytica, an endophytic bacteria isolated form Carex pumila.</title>
        <authorList>
            <person name="Peng Y."/>
            <person name="Jiang L."/>
            <person name="Lee J."/>
        </authorList>
    </citation>
    <scope>NUCLEOTIDE SEQUENCE [LARGE SCALE GENOMIC DNA]</scope>
    <source>
        <strain evidence="10 11">JBR3-12</strain>
    </source>
</reference>
<feature type="domain" description="TonB-dependent receptor plug" evidence="9">
    <location>
        <begin position="115"/>
        <end position="222"/>
    </location>
</feature>
<dbReference type="InterPro" id="IPR037066">
    <property type="entry name" value="Plug_dom_sf"/>
</dbReference>
<keyword evidence="6 7" id="KW-0998">Cell outer membrane</keyword>
<dbReference type="InterPro" id="IPR012910">
    <property type="entry name" value="Plug_dom"/>
</dbReference>
<evidence type="ECO:0000256" key="5">
    <source>
        <dbReference type="ARBA" id="ARBA00023136"/>
    </source>
</evidence>
<sequence length="1073" mass="118905">MKKNLLIFIFFLCAFLSFDGYGQTQKITGKVLDNEGLAIPNVSIVIQGSSTSSQTDLYGNFSLSADKGATLIFKSLGFQDQTVVVGDQARYTVKLQDAVRNLDEVVVVGYGSLKKEAITGSVSSITAADIEKRPVTNALVALEGSAPGLQINNSYGEPGSAPSIRIRGYGSINGTSTPLIVLDNVVYTGSVNDINPNDIESISVLKDATSSSLYGSKGSNGVILITTKKGKNGKSTLNLNVNQGLYTRGIPEYDKVTPQEYMGVEFLGYRNQLLTANPTLTVAQANATVNANLVPTILRTNIFNLPDNQLFDANGNLLPNAQIKGSYAEDLDWFDAISRNGYRQDYNLSGQAGNEKSNLFYSAGYLDEQGYIKTSDFERFTGRVSGSISPRSWIKAGFSLNGNYQVSNNTTGSGSGFTTPWNYARNIAPIYPIHEHNLTTGDYILDATGNRIYDGGANSRTQYVNRHIIWENELNMDRTYQNSLISQGYVDINFLKDFKFSTIASNSLRNSEQRTYNNAIIGDGAGNKGRGSRTIYRRNELTLQQQLTYKKSINDHNFDFLVGHESYFYRYNYLYGYKTTETFAGQVDLVNFTQITNLTDYEHNDRTESLLSRLRYNYKEKYFVEGSFRRDGTSRLHPEHRWGNFWSVGGTWLVSKEDFFSSISDYVNDLKIRGSYGKVGNIASVDLYGYLPLYTIGQNNNIAALYKSQNEARDLQWEGQRATSIALEGRFFKRLNLTVEYFDKGSDGLIFDVNLPLSAGATSTTSAVSTITKNIGKVKNSGIELSADVDIIKNSEFKWNFGANATFLKNKIVALPEENRANGILSNPFKYMEGHSVYDYFLYQYAGVDMMTGQALYYADDATYSPTNTTGAHYQFLVNVNGTNYTRNAAYAKRDWSGSGVPDVMGSFNTSFDYKGFSLSALFNYSIGGKGFDYSYIGLMSVTATPSAVHKDVLNSWNGIPEGMTLTSPNRINPDATPQINFTNSQYNNSSVSTRFLQNNSYFVIKNIALGYTVPQSVTRKLDLSRLSFSFLVDNLATFTGMKGYSPQQTFGGYSENEFVPARTFSLGINIGL</sequence>
<dbReference type="InterPro" id="IPR023996">
    <property type="entry name" value="TonB-dep_OMP_SusC/RagA"/>
</dbReference>
<dbReference type="Pfam" id="PF07715">
    <property type="entry name" value="Plug"/>
    <property type="match status" value="1"/>
</dbReference>
<dbReference type="PROSITE" id="PS52016">
    <property type="entry name" value="TONB_DEPENDENT_REC_3"/>
    <property type="match status" value="1"/>
</dbReference>
<dbReference type="EMBL" id="CP064939">
    <property type="protein sequence ID" value="QPH37923.1"/>
    <property type="molecule type" value="Genomic_DNA"/>
</dbReference>
<keyword evidence="5 7" id="KW-0472">Membrane</keyword>
<dbReference type="InterPro" id="IPR008969">
    <property type="entry name" value="CarboxyPept-like_regulatory"/>
</dbReference>
<dbReference type="SUPFAM" id="SSF56935">
    <property type="entry name" value="Porins"/>
    <property type="match status" value="1"/>
</dbReference>
<keyword evidence="4 7" id="KW-0812">Transmembrane</keyword>
<protein>
    <submittedName>
        <fullName evidence="10">SusC/RagA family TonB-linked outer membrane protein</fullName>
    </submittedName>
</protein>
<dbReference type="NCBIfam" id="TIGR04056">
    <property type="entry name" value="OMP_RagA_SusC"/>
    <property type="match status" value="1"/>
</dbReference>
<evidence type="ECO:0000256" key="1">
    <source>
        <dbReference type="ARBA" id="ARBA00004571"/>
    </source>
</evidence>
<dbReference type="AlphaFoldDB" id="A0A7U3SNV8"/>
<dbReference type="Proteomes" id="UP000594759">
    <property type="component" value="Chromosome"/>
</dbReference>
<feature type="signal peptide" evidence="8">
    <location>
        <begin position="1"/>
        <end position="22"/>
    </location>
</feature>
<dbReference type="NCBIfam" id="TIGR04057">
    <property type="entry name" value="SusC_RagA_signa"/>
    <property type="match status" value="1"/>
</dbReference>
<accession>A0A7U3SNV8</accession>
<dbReference type="RefSeq" id="WP_196097235.1">
    <property type="nucleotide sequence ID" value="NZ_CP064939.1"/>
</dbReference>
<dbReference type="InterPro" id="IPR023997">
    <property type="entry name" value="TonB-dep_OMP_SusC/RagA_CS"/>
</dbReference>
<proteinExistence type="inferred from homology"/>
<evidence type="ECO:0000313" key="10">
    <source>
        <dbReference type="EMBL" id="QPH37923.1"/>
    </source>
</evidence>
<comment type="subcellular location">
    <subcellularLocation>
        <location evidence="1 7">Cell outer membrane</location>
        <topology evidence="1 7">Multi-pass membrane protein</topology>
    </subcellularLocation>
</comment>
<dbReference type="InterPro" id="IPR039426">
    <property type="entry name" value="TonB-dep_rcpt-like"/>
</dbReference>
<evidence type="ECO:0000256" key="6">
    <source>
        <dbReference type="ARBA" id="ARBA00023237"/>
    </source>
</evidence>
<evidence type="ECO:0000256" key="4">
    <source>
        <dbReference type="ARBA" id="ARBA00022692"/>
    </source>
</evidence>
<evidence type="ECO:0000313" key="11">
    <source>
        <dbReference type="Proteomes" id="UP000594759"/>
    </source>
</evidence>
<keyword evidence="3 7" id="KW-1134">Transmembrane beta strand</keyword>